<gene>
    <name evidence="1" type="ORF">NDU88_003451</name>
</gene>
<protein>
    <submittedName>
        <fullName evidence="1">Uncharacterized protein</fullName>
    </submittedName>
</protein>
<dbReference type="AlphaFoldDB" id="A0AAV7LLN1"/>
<reference evidence="1" key="1">
    <citation type="journal article" date="2022" name="bioRxiv">
        <title>Sequencing and chromosome-scale assembly of the giantPleurodeles waltlgenome.</title>
        <authorList>
            <person name="Brown T."/>
            <person name="Elewa A."/>
            <person name="Iarovenko S."/>
            <person name="Subramanian E."/>
            <person name="Araus A.J."/>
            <person name="Petzold A."/>
            <person name="Susuki M."/>
            <person name="Suzuki K.-i.T."/>
            <person name="Hayashi T."/>
            <person name="Toyoda A."/>
            <person name="Oliveira C."/>
            <person name="Osipova E."/>
            <person name="Leigh N.D."/>
            <person name="Simon A."/>
            <person name="Yun M.H."/>
        </authorList>
    </citation>
    <scope>NUCLEOTIDE SEQUENCE</scope>
    <source>
        <strain evidence="1">20211129_DDA</strain>
        <tissue evidence="1">Liver</tissue>
    </source>
</reference>
<dbReference type="PANTHER" id="PTHR19446">
    <property type="entry name" value="REVERSE TRANSCRIPTASES"/>
    <property type="match status" value="1"/>
</dbReference>
<comment type="caution">
    <text evidence="1">The sequence shown here is derived from an EMBL/GenBank/DDBJ whole genome shotgun (WGS) entry which is preliminary data.</text>
</comment>
<evidence type="ECO:0000313" key="2">
    <source>
        <dbReference type="Proteomes" id="UP001066276"/>
    </source>
</evidence>
<dbReference type="EMBL" id="JANPWB010000015">
    <property type="protein sequence ID" value="KAJ1090318.1"/>
    <property type="molecule type" value="Genomic_DNA"/>
</dbReference>
<organism evidence="1 2">
    <name type="scientific">Pleurodeles waltl</name>
    <name type="common">Iberian ribbed newt</name>
    <dbReference type="NCBI Taxonomy" id="8319"/>
    <lineage>
        <taxon>Eukaryota</taxon>
        <taxon>Metazoa</taxon>
        <taxon>Chordata</taxon>
        <taxon>Craniata</taxon>
        <taxon>Vertebrata</taxon>
        <taxon>Euteleostomi</taxon>
        <taxon>Amphibia</taxon>
        <taxon>Batrachia</taxon>
        <taxon>Caudata</taxon>
        <taxon>Salamandroidea</taxon>
        <taxon>Salamandridae</taxon>
        <taxon>Pleurodelinae</taxon>
        <taxon>Pleurodeles</taxon>
    </lineage>
</organism>
<accession>A0AAV7LLN1</accession>
<dbReference type="Proteomes" id="UP001066276">
    <property type="component" value="Chromosome 11"/>
</dbReference>
<proteinExistence type="predicted"/>
<name>A0AAV7LLN1_PLEWA</name>
<evidence type="ECO:0000313" key="1">
    <source>
        <dbReference type="EMBL" id="KAJ1090318.1"/>
    </source>
</evidence>
<sequence>MLGDFLSILKLPKVTDEHLAELKRDLSREELLTVVKNLPRNITLSSDGLPSKFYHTYAEMWADKLIEVFTKAMTLGQLLQSMREATTVMLLKQDRDSGTLRSYRSLSMINRRVKDSDMDVALFALDIKKAVVTVD</sequence>
<keyword evidence="2" id="KW-1185">Reference proteome</keyword>